<keyword evidence="3" id="KW-1185">Reference proteome</keyword>
<dbReference type="PANTHER" id="PTHR33776:SF4">
    <property type="entry name" value="ENDONUCLEASE_EXONUCLEASE_PHOSPHATASE DOMAIN-CONTAINING PROTEIN"/>
    <property type="match status" value="1"/>
</dbReference>
<accession>A0A2J7RS65</accession>
<dbReference type="EMBL" id="NEVH01000280">
    <property type="protein sequence ID" value="PNF43669.1"/>
    <property type="molecule type" value="Genomic_DNA"/>
</dbReference>
<dbReference type="PANTHER" id="PTHR33776">
    <property type="entry name" value="ENDO/EXONUCLEASE/PHOSPHATASE DOMAIN-CONTAINING PROTEIN"/>
    <property type="match status" value="1"/>
</dbReference>
<reference evidence="2 3" key="1">
    <citation type="submission" date="2017-12" db="EMBL/GenBank/DDBJ databases">
        <title>Hemimetabolous genomes reveal molecular basis of termite eusociality.</title>
        <authorList>
            <person name="Harrison M.C."/>
            <person name="Jongepier E."/>
            <person name="Robertson H.M."/>
            <person name="Arning N."/>
            <person name="Bitard-Feildel T."/>
            <person name="Chao H."/>
            <person name="Childers C.P."/>
            <person name="Dinh H."/>
            <person name="Doddapaneni H."/>
            <person name="Dugan S."/>
            <person name="Gowin J."/>
            <person name="Greiner C."/>
            <person name="Han Y."/>
            <person name="Hu H."/>
            <person name="Hughes D.S.T."/>
            <person name="Huylmans A.-K."/>
            <person name="Kemena C."/>
            <person name="Kremer L.P.M."/>
            <person name="Lee S.L."/>
            <person name="Lopez-Ezquerra A."/>
            <person name="Mallet L."/>
            <person name="Monroy-Kuhn J.M."/>
            <person name="Moser A."/>
            <person name="Murali S.C."/>
            <person name="Muzny D.M."/>
            <person name="Otani S."/>
            <person name="Piulachs M.-D."/>
            <person name="Poelchau M."/>
            <person name="Qu J."/>
            <person name="Schaub F."/>
            <person name="Wada-Katsumata A."/>
            <person name="Worley K.C."/>
            <person name="Xie Q."/>
            <person name="Ylla G."/>
            <person name="Poulsen M."/>
            <person name="Gibbs R.A."/>
            <person name="Schal C."/>
            <person name="Richards S."/>
            <person name="Belles X."/>
            <person name="Korb J."/>
            <person name="Bornberg-Bauer E."/>
        </authorList>
    </citation>
    <scope>NUCLEOTIDE SEQUENCE [LARGE SCALE GENOMIC DNA]</scope>
    <source>
        <tissue evidence="2">Whole body</tissue>
    </source>
</reference>
<organism evidence="2 3">
    <name type="scientific">Cryptotermes secundus</name>
    <dbReference type="NCBI Taxonomy" id="105785"/>
    <lineage>
        <taxon>Eukaryota</taxon>
        <taxon>Metazoa</taxon>
        <taxon>Ecdysozoa</taxon>
        <taxon>Arthropoda</taxon>
        <taxon>Hexapoda</taxon>
        <taxon>Insecta</taxon>
        <taxon>Pterygota</taxon>
        <taxon>Neoptera</taxon>
        <taxon>Polyneoptera</taxon>
        <taxon>Dictyoptera</taxon>
        <taxon>Blattodea</taxon>
        <taxon>Blattoidea</taxon>
        <taxon>Termitoidae</taxon>
        <taxon>Kalotermitidae</taxon>
        <taxon>Cryptotermitinae</taxon>
        <taxon>Cryptotermes</taxon>
    </lineage>
</organism>
<sequence>IISVYRSPSGNLSTFLSSIELILHKLCKNNNKVIICGDFNVNFSEDCPMKRQLEVLFGTFNLRSTVTFPTRIGCGTSTLIDNIFINVHQYEGYETIPMSNGLSDHEGQLLILNVSSQVTKEKHIYYHRKINNDSLFDFQMKLSYESWEPLFNTCDLNSSFNEFLNIFLRHFNSSFPLQRGFKQKSKSWVATGILVSCKRKRDLYLETKSTNNPVLLKYYKDYSRILNMVIKQAKKSHMKNNLEIPKV</sequence>
<comment type="caution">
    <text evidence="2">The sequence shown here is derived from an EMBL/GenBank/DDBJ whole genome shotgun (WGS) entry which is preliminary data.</text>
</comment>
<dbReference type="InterPro" id="IPR036691">
    <property type="entry name" value="Endo/exonu/phosph_ase_sf"/>
</dbReference>
<dbReference type="AlphaFoldDB" id="A0A2J7RS65"/>
<dbReference type="GO" id="GO:0003824">
    <property type="term" value="F:catalytic activity"/>
    <property type="evidence" value="ECO:0007669"/>
    <property type="project" value="InterPro"/>
</dbReference>
<proteinExistence type="predicted"/>
<evidence type="ECO:0000313" key="2">
    <source>
        <dbReference type="EMBL" id="PNF43669.1"/>
    </source>
</evidence>
<dbReference type="InParanoid" id="A0A2J7RS65"/>
<gene>
    <name evidence="2" type="ORF">B7P43_G15203</name>
</gene>
<dbReference type="Gene3D" id="3.60.10.10">
    <property type="entry name" value="Endonuclease/exonuclease/phosphatase"/>
    <property type="match status" value="1"/>
</dbReference>
<protein>
    <recommendedName>
        <fullName evidence="1">Endonuclease/exonuclease/phosphatase domain-containing protein</fullName>
    </recommendedName>
</protein>
<feature type="domain" description="Endonuclease/exonuclease/phosphatase" evidence="1">
    <location>
        <begin position="1"/>
        <end position="106"/>
    </location>
</feature>
<feature type="non-terminal residue" evidence="2">
    <location>
        <position position="1"/>
    </location>
</feature>
<dbReference type="SUPFAM" id="SSF56219">
    <property type="entry name" value="DNase I-like"/>
    <property type="match status" value="1"/>
</dbReference>
<dbReference type="Proteomes" id="UP000235965">
    <property type="component" value="Unassembled WGS sequence"/>
</dbReference>
<dbReference type="Pfam" id="PF14529">
    <property type="entry name" value="Exo_endo_phos_2"/>
    <property type="match status" value="1"/>
</dbReference>
<dbReference type="InterPro" id="IPR005135">
    <property type="entry name" value="Endo/exonuclease/phosphatase"/>
</dbReference>
<evidence type="ECO:0000313" key="3">
    <source>
        <dbReference type="Proteomes" id="UP000235965"/>
    </source>
</evidence>
<name>A0A2J7RS65_9NEOP</name>
<evidence type="ECO:0000259" key="1">
    <source>
        <dbReference type="Pfam" id="PF14529"/>
    </source>
</evidence>